<keyword evidence="10" id="KW-1133">Transmembrane helix</keyword>
<evidence type="ECO:0000256" key="5">
    <source>
        <dbReference type="ARBA" id="ARBA00022692"/>
    </source>
</evidence>
<dbReference type="PANTHER" id="PTHR14226">
    <property type="entry name" value="NEUROPATHY TARGET ESTERASE/SWISS CHEESE D.MELANOGASTER"/>
    <property type="match status" value="1"/>
</dbReference>
<feature type="non-terminal residue" evidence="17">
    <location>
        <position position="704"/>
    </location>
</feature>
<dbReference type="GO" id="GO:0004622">
    <property type="term" value="F:phosphatidylcholine lysophospholipase activity"/>
    <property type="evidence" value="ECO:0007669"/>
    <property type="project" value="UniProtKB-EC"/>
</dbReference>
<dbReference type="CDD" id="cd00038">
    <property type="entry name" value="CAP_ED"/>
    <property type="match status" value="1"/>
</dbReference>
<evidence type="ECO:0000256" key="11">
    <source>
        <dbReference type="ARBA" id="ARBA00023098"/>
    </source>
</evidence>
<keyword evidence="7 13" id="KW-0378">Hydrolase</keyword>
<dbReference type="GO" id="GO:0005789">
    <property type="term" value="C:endoplasmic reticulum membrane"/>
    <property type="evidence" value="ECO:0007669"/>
    <property type="project" value="UniProtKB-SubCell"/>
</dbReference>
<feature type="active site" description="Nucleophile" evidence="13">
    <location>
        <position position="469"/>
    </location>
</feature>
<dbReference type="GO" id="GO:0016042">
    <property type="term" value="P:lipid catabolic process"/>
    <property type="evidence" value="ECO:0007669"/>
    <property type="project" value="UniProtKB-UniRule"/>
</dbReference>
<evidence type="ECO:0000256" key="14">
    <source>
        <dbReference type="RuleBase" id="RU362043"/>
    </source>
</evidence>
<feature type="active site" description="Proton acceptor" evidence="13">
    <location>
        <position position="587"/>
    </location>
</feature>
<keyword evidence="6" id="KW-0677">Repeat</keyword>
<feature type="non-terminal residue" evidence="17">
    <location>
        <position position="1"/>
    </location>
</feature>
<evidence type="ECO:0000256" key="2">
    <source>
        <dbReference type="ARBA" id="ARBA00006636"/>
    </source>
</evidence>
<evidence type="ECO:0000256" key="13">
    <source>
        <dbReference type="PROSITE-ProRule" id="PRU01161"/>
    </source>
</evidence>
<dbReference type="InterPro" id="IPR018490">
    <property type="entry name" value="cNMP-bd_dom_sf"/>
</dbReference>
<dbReference type="FunFam" id="3.40.1090.10:FF:000018">
    <property type="entry name" value="Lysophospholipase NTE1"/>
    <property type="match status" value="1"/>
</dbReference>
<evidence type="ECO:0000256" key="9">
    <source>
        <dbReference type="ARBA" id="ARBA00022963"/>
    </source>
</evidence>
<evidence type="ECO:0000259" key="15">
    <source>
        <dbReference type="PROSITE" id="PS50042"/>
    </source>
</evidence>
<dbReference type="PANTHER" id="PTHR14226:SF29">
    <property type="entry name" value="NEUROPATHY TARGET ESTERASE SWS"/>
    <property type="match status" value="1"/>
</dbReference>
<feature type="domain" description="Cyclic nucleotide-binding" evidence="15">
    <location>
        <begin position="46"/>
        <end position="167"/>
    </location>
</feature>
<evidence type="ECO:0000256" key="10">
    <source>
        <dbReference type="ARBA" id="ARBA00022989"/>
    </source>
</evidence>
<evidence type="ECO:0000259" key="16">
    <source>
        <dbReference type="PROSITE" id="PS51635"/>
    </source>
</evidence>
<dbReference type="Pfam" id="PF01734">
    <property type="entry name" value="Patatin"/>
    <property type="match status" value="1"/>
</dbReference>
<dbReference type="InterPro" id="IPR056556">
    <property type="entry name" value="NTE1_P-loop_dom"/>
</dbReference>
<dbReference type="InterPro" id="IPR050301">
    <property type="entry name" value="NTE"/>
</dbReference>
<dbReference type="Gene3D" id="3.40.1090.10">
    <property type="entry name" value="Cytosolic phospholipase A2 catalytic domain"/>
    <property type="match status" value="2"/>
</dbReference>
<name>A0AAD5S1G3_9FUNG</name>
<evidence type="ECO:0000256" key="12">
    <source>
        <dbReference type="ARBA" id="ARBA00023136"/>
    </source>
</evidence>
<keyword evidence="8 14" id="KW-0256">Endoplasmic reticulum</keyword>
<evidence type="ECO:0000313" key="17">
    <source>
        <dbReference type="EMBL" id="KAJ3031672.1"/>
    </source>
</evidence>
<evidence type="ECO:0000313" key="18">
    <source>
        <dbReference type="Proteomes" id="UP001212841"/>
    </source>
</evidence>
<dbReference type="SUPFAM" id="SSF51206">
    <property type="entry name" value="cAMP-binding domain-like"/>
    <property type="match status" value="2"/>
</dbReference>
<dbReference type="PROSITE" id="PS01237">
    <property type="entry name" value="UPF0028"/>
    <property type="match status" value="1"/>
</dbReference>
<protein>
    <recommendedName>
        <fullName evidence="4 14">Lysophospholipase NTE1</fullName>
        <ecNumber evidence="3 14">3.1.1.5</ecNumber>
    </recommendedName>
    <alternativeName>
        <fullName evidence="14">Intracellular phospholipase B</fullName>
    </alternativeName>
</protein>
<dbReference type="GO" id="GO:0046470">
    <property type="term" value="P:phosphatidylcholine metabolic process"/>
    <property type="evidence" value="ECO:0007669"/>
    <property type="project" value="InterPro"/>
</dbReference>
<keyword evidence="12" id="KW-0472">Membrane</keyword>
<evidence type="ECO:0000256" key="3">
    <source>
        <dbReference type="ARBA" id="ARBA00013274"/>
    </source>
</evidence>
<comment type="similarity">
    <text evidence="2 14">Belongs to the NTE family.</text>
</comment>
<dbReference type="InterPro" id="IPR000595">
    <property type="entry name" value="cNMP-bd_dom"/>
</dbReference>
<dbReference type="Pfam" id="PF24179">
    <property type="entry name" value="NTE_Ploop"/>
    <property type="match status" value="1"/>
</dbReference>
<dbReference type="InterPro" id="IPR014710">
    <property type="entry name" value="RmlC-like_jellyroll"/>
</dbReference>
<dbReference type="InterPro" id="IPR016035">
    <property type="entry name" value="Acyl_Trfase/lysoPLipase"/>
</dbReference>
<comment type="caution">
    <text evidence="17">The sequence shown here is derived from an EMBL/GenBank/DDBJ whole genome shotgun (WGS) entry which is preliminary data.</text>
</comment>
<comment type="function">
    <text evidence="14">Intracellular phospholipase B that catalyzes the double deacylation of phosphatidylcholine (PC) to glycerophosphocholine (GroPCho). Plays an important role in membrane lipid homeostasis.</text>
</comment>
<accession>A0AAD5S1G3</accession>
<comment type="catalytic activity">
    <reaction evidence="14">
        <text>a 1-acyl-sn-glycero-3-phosphocholine + H2O = sn-glycerol 3-phosphocholine + a fatty acid + H(+)</text>
        <dbReference type="Rhea" id="RHEA:15177"/>
        <dbReference type="ChEBI" id="CHEBI:15377"/>
        <dbReference type="ChEBI" id="CHEBI:15378"/>
        <dbReference type="ChEBI" id="CHEBI:16870"/>
        <dbReference type="ChEBI" id="CHEBI:28868"/>
        <dbReference type="ChEBI" id="CHEBI:58168"/>
        <dbReference type="EC" id="3.1.1.5"/>
    </reaction>
</comment>
<evidence type="ECO:0000256" key="7">
    <source>
        <dbReference type="ARBA" id="ARBA00022801"/>
    </source>
</evidence>
<dbReference type="PROSITE" id="PS50042">
    <property type="entry name" value="CNMP_BINDING_3"/>
    <property type="match status" value="1"/>
</dbReference>
<keyword evidence="5" id="KW-0812">Transmembrane</keyword>
<evidence type="ECO:0000256" key="8">
    <source>
        <dbReference type="ARBA" id="ARBA00022824"/>
    </source>
</evidence>
<dbReference type="InterPro" id="IPR002641">
    <property type="entry name" value="PNPLA_dom"/>
</dbReference>
<evidence type="ECO:0000256" key="4">
    <source>
        <dbReference type="ARBA" id="ARBA00018317"/>
    </source>
</evidence>
<feature type="short sequence motif" description="DGA/G" evidence="13">
    <location>
        <begin position="587"/>
        <end position="589"/>
    </location>
</feature>
<dbReference type="PROSITE" id="PS51635">
    <property type="entry name" value="PNPLA"/>
    <property type="match status" value="1"/>
</dbReference>
<dbReference type="Pfam" id="PF00027">
    <property type="entry name" value="cNMP_binding"/>
    <property type="match status" value="1"/>
</dbReference>
<keyword evidence="9 13" id="KW-0442">Lipid degradation</keyword>
<feature type="short sequence motif" description="GXSXG" evidence="13">
    <location>
        <begin position="467"/>
        <end position="471"/>
    </location>
</feature>
<dbReference type="InterPro" id="IPR001423">
    <property type="entry name" value="LysoPLipase_patatin_CS"/>
</dbReference>
<feature type="domain" description="PNPLA" evidence="16">
    <location>
        <begin position="436"/>
        <end position="600"/>
    </location>
</feature>
<proteinExistence type="inferred from homology"/>
<dbReference type="FunFam" id="3.40.1090.10:FF:000007">
    <property type="entry name" value="Lysophospholipase NTE1"/>
    <property type="match status" value="1"/>
</dbReference>
<dbReference type="Gene3D" id="2.60.120.10">
    <property type="entry name" value="Jelly Rolls"/>
    <property type="match status" value="2"/>
</dbReference>
<evidence type="ECO:0000256" key="6">
    <source>
        <dbReference type="ARBA" id="ARBA00022737"/>
    </source>
</evidence>
<gene>
    <name evidence="17" type="primary">NTE1_2</name>
    <name evidence="17" type="ORF">HK097_005427</name>
</gene>
<keyword evidence="11 13" id="KW-0443">Lipid metabolism</keyword>
<dbReference type="EMBL" id="JADGJD010002542">
    <property type="protein sequence ID" value="KAJ3031672.1"/>
    <property type="molecule type" value="Genomic_DNA"/>
</dbReference>
<comment type="subcellular location">
    <subcellularLocation>
        <location evidence="1 14">Endoplasmic reticulum membrane</location>
    </subcellularLocation>
</comment>
<reference evidence="17" key="1">
    <citation type="submission" date="2020-05" db="EMBL/GenBank/DDBJ databases">
        <title>Phylogenomic resolution of chytrid fungi.</title>
        <authorList>
            <person name="Stajich J.E."/>
            <person name="Amses K."/>
            <person name="Simmons R."/>
            <person name="Seto K."/>
            <person name="Myers J."/>
            <person name="Bonds A."/>
            <person name="Quandt C.A."/>
            <person name="Barry K."/>
            <person name="Liu P."/>
            <person name="Grigoriev I."/>
            <person name="Longcore J.E."/>
            <person name="James T.Y."/>
        </authorList>
    </citation>
    <scope>NUCLEOTIDE SEQUENCE</scope>
    <source>
        <strain evidence="17">JEL0318</strain>
    </source>
</reference>
<dbReference type="EC" id="3.1.1.5" evidence="3 14"/>
<dbReference type="Proteomes" id="UP001212841">
    <property type="component" value="Unassembled WGS sequence"/>
</dbReference>
<organism evidence="17 18">
    <name type="scientific">Rhizophlyctis rosea</name>
    <dbReference type="NCBI Taxonomy" id="64517"/>
    <lineage>
        <taxon>Eukaryota</taxon>
        <taxon>Fungi</taxon>
        <taxon>Fungi incertae sedis</taxon>
        <taxon>Chytridiomycota</taxon>
        <taxon>Chytridiomycota incertae sedis</taxon>
        <taxon>Chytridiomycetes</taxon>
        <taxon>Rhizophlyctidales</taxon>
        <taxon>Rhizophlyctidaceae</taxon>
        <taxon>Rhizophlyctis</taxon>
    </lineage>
</organism>
<feature type="short sequence motif" description="GXGXXG" evidence="13">
    <location>
        <begin position="440"/>
        <end position="445"/>
    </location>
</feature>
<dbReference type="SUPFAM" id="SSF52151">
    <property type="entry name" value="FabD/lysophospholipase-like"/>
    <property type="match status" value="1"/>
</dbReference>
<dbReference type="AlphaFoldDB" id="A0AAD5S1G3"/>
<evidence type="ECO:0000256" key="1">
    <source>
        <dbReference type="ARBA" id="ARBA00004586"/>
    </source>
</evidence>
<dbReference type="SMART" id="SM00100">
    <property type="entry name" value="cNMP"/>
    <property type="match status" value="1"/>
</dbReference>
<sequence length="704" mass="78028">PGGLAGYLAAVTGHASFVTICAKTDVQVGFMSKSVLDRYIDTHPSILLYLAKRLISQLSPLVLHIDVALEWGQVNAGQILCRQDTPPESIYIVLNGRLRSIVERQRPESESPTFEIVAEYGQGESVGETEVLMDAKRPATVHAIRDTEVAVMPKTLFNALAMKHPEITIAISRIIAARSKFMLRNAPSSDTASLDTLVGSGADSGKNNANLKTVAILPVNGLVPIVEFADKLKDALLLVGADVALLNTSAVMTKLGRHAFSRIGRLKLNSWLADQEESHRLVLYVADGGVNAPWTQRCVRQADCILLVGLGDEGTAIGEFERLLIGMKTTARKELVLLHSERYLSPGTTASWLKNRVWIHAHHHVQMNLRTRRFFTQMTRKNTLSNFRTHLQKVYNPNPLRPGAFKKPSTSPNIYTGLRSDFARLARRLLNKSVGLVLGGGGARGIAHIGVIRAFEEAGIPIDMVGGTSIGSFVGGLYAREDDHVSVYGRAKMFSGRMCSKWRQILDLTYPVTSLFTGHEFNRGIWKCFGDTQIEDCWLSYFAVTTNITWSRMEIHRTGYIWRYVRASMSLSGYLPPLCDNGNMLLDGGYLNNLPADIMKSMGAQTIIAIDVGNVDDTSPVNYGDSLSGWWVLLNRWNPFASHDPKMGKIPQMADIQSRLAYVSSVKQLEDAKKLEGCYYYHPPVEKYGTLEFESFKEIFDVGY</sequence>
<keyword evidence="18" id="KW-1185">Reference proteome</keyword>